<dbReference type="Proteomes" id="UP000001645">
    <property type="component" value="Chromosome 8"/>
</dbReference>
<sequence>MRHLCSGRKSGVLLQPRRVSVQITLQAAEVYAGINSLKLKSLLIEKFYKQAENVFFFLISYLKCRLRHNLYFLQEGTQQSGKMDKQ</sequence>
<reference evidence="1" key="3">
    <citation type="submission" date="2025-09" db="UniProtKB">
        <authorList>
            <consortium name="Ensembl"/>
        </authorList>
    </citation>
    <scope>IDENTIFICATION</scope>
</reference>
<protein>
    <submittedName>
        <fullName evidence="1">Uncharacterized protein</fullName>
    </submittedName>
</protein>
<proteinExistence type="predicted"/>
<dbReference type="AlphaFoldDB" id="A0A803XXG8"/>
<reference evidence="1 2" key="1">
    <citation type="journal article" date="2010" name="PLoS Biol.">
        <title>Multi-platform next-generation sequencing of the domestic turkey (Meleagris gallopavo): genome assembly and analysis.</title>
        <authorList>
            <person name="Dalloul R.A."/>
            <person name="Long J.A."/>
            <person name="Zimin A.V."/>
            <person name="Aslam L."/>
            <person name="Beal K."/>
            <person name="Blomberg L.A."/>
            <person name="Bouffard P."/>
            <person name="Burt D.W."/>
            <person name="Crasta O."/>
            <person name="Crooijmans R.P."/>
            <person name="Cooper K."/>
            <person name="Coulombe R.A."/>
            <person name="De S."/>
            <person name="Delany M.E."/>
            <person name="Dodgson J.B."/>
            <person name="Dong J.J."/>
            <person name="Evans C."/>
            <person name="Frederickson K.M."/>
            <person name="Flicek P."/>
            <person name="Florea L."/>
            <person name="Folkerts O."/>
            <person name="Groenen M.A."/>
            <person name="Harkins T.T."/>
            <person name="Herrero J."/>
            <person name="Hoffmann S."/>
            <person name="Megens H.J."/>
            <person name="Jiang A."/>
            <person name="de Jong P."/>
            <person name="Kaiser P."/>
            <person name="Kim H."/>
            <person name="Kim K.W."/>
            <person name="Kim S."/>
            <person name="Langenberger D."/>
            <person name="Lee M.K."/>
            <person name="Lee T."/>
            <person name="Mane S."/>
            <person name="Marcais G."/>
            <person name="Marz M."/>
            <person name="McElroy A.P."/>
            <person name="Modise T."/>
            <person name="Nefedov M."/>
            <person name="Notredame C."/>
            <person name="Paton I.R."/>
            <person name="Payne W.S."/>
            <person name="Pertea G."/>
            <person name="Prickett D."/>
            <person name="Puiu D."/>
            <person name="Qioa D."/>
            <person name="Raineri E."/>
            <person name="Ruffier M."/>
            <person name="Salzberg S.L."/>
            <person name="Schatz M.C."/>
            <person name="Scheuring C."/>
            <person name="Schmidt C.J."/>
            <person name="Schroeder S."/>
            <person name="Searle S.M."/>
            <person name="Smith E.J."/>
            <person name="Smith J."/>
            <person name="Sonstegard T.S."/>
            <person name="Stadler P.F."/>
            <person name="Tafer H."/>
            <person name="Tu Z.J."/>
            <person name="Van Tassell C.P."/>
            <person name="Vilella A.J."/>
            <person name="Williams K.P."/>
            <person name="Yorke J.A."/>
            <person name="Zhang L."/>
            <person name="Zhang H.B."/>
            <person name="Zhang X."/>
            <person name="Zhang Y."/>
            <person name="Reed K.M."/>
        </authorList>
    </citation>
    <scope>NUCLEOTIDE SEQUENCE [LARGE SCALE GENOMIC DNA]</scope>
</reference>
<accession>A0A803XXG8</accession>
<dbReference type="InParanoid" id="A0A803XXG8"/>
<organism evidence="1 2">
    <name type="scientific">Meleagris gallopavo</name>
    <name type="common">Wild turkey</name>
    <dbReference type="NCBI Taxonomy" id="9103"/>
    <lineage>
        <taxon>Eukaryota</taxon>
        <taxon>Metazoa</taxon>
        <taxon>Chordata</taxon>
        <taxon>Craniata</taxon>
        <taxon>Vertebrata</taxon>
        <taxon>Euteleostomi</taxon>
        <taxon>Archelosauria</taxon>
        <taxon>Archosauria</taxon>
        <taxon>Dinosauria</taxon>
        <taxon>Saurischia</taxon>
        <taxon>Theropoda</taxon>
        <taxon>Coelurosauria</taxon>
        <taxon>Aves</taxon>
        <taxon>Neognathae</taxon>
        <taxon>Galloanserae</taxon>
        <taxon>Galliformes</taxon>
        <taxon>Phasianidae</taxon>
        <taxon>Meleagridinae</taxon>
        <taxon>Meleagris</taxon>
    </lineage>
</organism>
<dbReference type="Ensembl" id="ENSMGAT00000035467.1">
    <property type="protein sequence ID" value="ENSMGAP00000024214.1"/>
    <property type="gene ID" value="ENSMGAG00000022331.1"/>
</dbReference>
<keyword evidence="2" id="KW-1185">Reference proteome</keyword>
<reference evidence="1" key="2">
    <citation type="submission" date="2025-08" db="UniProtKB">
        <authorList>
            <consortium name="Ensembl"/>
        </authorList>
    </citation>
    <scope>IDENTIFICATION</scope>
</reference>
<evidence type="ECO:0000313" key="1">
    <source>
        <dbReference type="Ensembl" id="ENSMGAP00000024214.1"/>
    </source>
</evidence>
<name>A0A803XXG8_MELGA</name>
<evidence type="ECO:0000313" key="2">
    <source>
        <dbReference type="Proteomes" id="UP000001645"/>
    </source>
</evidence>